<dbReference type="SUPFAM" id="SSF110849">
    <property type="entry name" value="ParB/Sulfiredoxin"/>
    <property type="match status" value="1"/>
</dbReference>
<gene>
    <name evidence="3" type="ORF">ACFQ11_08115</name>
</gene>
<dbReference type="EMBL" id="JBHTJA010000010">
    <property type="protein sequence ID" value="MFD0900353.1"/>
    <property type="molecule type" value="Genomic_DNA"/>
</dbReference>
<feature type="region of interest" description="Disordered" evidence="1">
    <location>
        <begin position="205"/>
        <end position="242"/>
    </location>
</feature>
<organism evidence="3 4">
    <name type="scientific">Actinomadura sediminis</name>
    <dbReference type="NCBI Taxonomy" id="1038904"/>
    <lineage>
        <taxon>Bacteria</taxon>
        <taxon>Bacillati</taxon>
        <taxon>Actinomycetota</taxon>
        <taxon>Actinomycetes</taxon>
        <taxon>Streptosporangiales</taxon>
        <taxon>Thermomonosporaceae</taxon>
        <taxon>Actinomadura</taxon>
    </lineage>
</organism>
<dbReference type="Gene3D" id="3.90.1530.10">
    <property type="entry name" value="Conserved hypothetical protein from pyrococcus furiosus pfu- 392566-001, ParB domain"/>
    <property type="match status" value="1"/>
</dbReference>
<dbReference type="InterPro" id="IPR036086">
    <property type="entry name" value="ParB/Sulfiredoxin_sf"/>
</dbReference>
<keyword evidence="4" id="KW-1185">Reference proteome</keyword>
<reference evidence="4" key="1">
    <citation type="journal article" date="2019" name="Int. J. Syst. Evol. Microbiol.">
        <title>The Global Catalogue of Microorganisms (GCM) 10K type strain sequencing project: providing services to taxonomists for standard genome sequencing and annotation.</title>
        <authorList>
            <consortium name="The Broad Institute Genomics Platform"/>
            <consortium name="The Broad Institute Genome Sequencing Center for Infectious Disease"/>
            <person name="Wu L."/>
            <person name="Ma J."/>
        </authorList>
    </citation>
    <scope>NUCLEOTIDE SEQUENCE [LARGE SCALE GENOMIC DNA]</scope>
    <source>
        <strain evidence="4">JCM 31202</strain>
    </source>
</reference>
<evidence type="ECO:0000256" key="1">
    <source>
        <dbReference type="SAM" id="MobiDB-lite"/>
    </source>
</evidence>
<dbReference type="RefSeq" id="WP_378297333.1">
    <property type="nucleotide sequence ID" value="NZ_JBHTJA010000010.1"/>
</dbReference>
<sequence length="314" mass="33862">MHSIAIRTLLPADSPRLEGENRAHILRLTEVESPLPPILVHRQTMRVIDGMHRLRAAMLRGEKEIRVTFFDGSGNEAFLRGVEMNIAHGLPLTHADRRAAAVRIMAAEPQLSDRAVADRTGLAARTVAALRRSTAHLPRSNRRVGVNGRSWPVDGARGRRLAAEYIAARPDASLREVAKAAGISLSTAHDVRKRLLEGRDPLPAGLAAARSRPHPAALASPRLADAEDGGGRTSGRGGGAGRAEVLRRLMKDPSLRHSAPGRELLRMLNAQVVTAGDWAGLADTVPAHCADAIARLARETAAAWEQFAEALDRR</sequence>
<evidence type="ECO:0000259" key="2">
    <source>
        <dbReference type="SMART" id="SM00470"/>
    </source>
</evidence>
<dbReference type="SMART" id="SM00470">
    <property type="entry name" value="ParB"/>
    <property type="match status" value="1"/>
</dbReference>
<dbReference type="InterPro" id="IPR003115">
    <property type="entry name" value="ParB_N"/>
</dbReference>
<accession>A0ABW3EJ50</accession>
<feature type="domain" description="ParB-like N-terminal" evidence="2">
    <location>
        <begin position="2"/>
        <end position="86"/>
    </location>
</feature>
<evidence type="ECO:0000313" key="3">
    <source>
        <dbReference type="EMBL" id="MFD0900353.1"/>
    </source>
</evidence>
<proteinExistence type="predicted"/>
<dbReference type="Proteomes" id="UP001596972">
    <property type="component" value="Unassembled WGS sequence"/>
</dbReference>
<name>A0ABW3EJ50_9ACTN</name>
<feature type="compositionally biased region" description="Gly residues" evidence="1">
    <location>
        <begin position="231"/>
        <end position="241"/>
    </location>
</feature>
<protein>
    <submittedName>
        <fullName evidence="3">ParB/RepB/Spo0J family partition protein</fullName>
    </submittedName>
</protein>
<comment type="caution">
    <text evidence="3">The sequence shown here is derived from an EMBL/GenBank/DDBJ whole genome shotgun (WGS) entry which is preliminary data.</text>
</comment>
<evidence type="ECO:0000313" key="4">
    <source>
        <dbReference type="Proteomes" id="UP001596972"/>
    </source>
</evidence>